<organism evidence="2 3">
    <name type="scientific">Cirrhinus mrigala</name>
    <name type="common">Mrigala</name>
    <dbReference type="NCBI Taxonomy" id="683832"/>
    <lineage>
        <taxon>Eukaryota</taxon>
        <taxon>Metazoa</taxon>
        <taxon>Chordata</taxon>
        <taxon>Craniata</taxon>
        <taxon>Vertebrata</taxon>
        <taxon>Euteleostomi</taxon>
        <taxon>Actinopterygii</taxon>
        <taxon>Neopterygii</taxon>
        <taxon>Teleostei</taxon>
        <taxon>Ostariophysi</taxon>
        <taxon>Cypriniformes</taxon>
        <taxon>Cyprinidae</taxon>
        <taxon>Labeoninae</taxon>
        <taxon>Labeonini</taxon>
        <taxon>Cirrhinus</taxon>
    </lineage>
</organism>
<sequence length="53" mass="6350">EKNQKQLKLWVYRLLLYSVLLYLIACTVVYVWYIPEQMMGKLIVASPFLIFPL</sequence>
<keyword evidence="1" id="KW-0812">Transmembrane</keyword>
<reference evidence="2 3" key="1">
    <citation type="submission" date="2024-05" db="EMBL/GenBank/DDBJ databases">
        <title>Genome sequencing and assembly of Indian major carp, Cirrhinus mrigala (Hamilton, 1822).</title>
        <authorList>
            <person name="Mohindra V."/>
            <person name="Chowdhury L.M."/>
            <person name="Lal K."/>
            <person name="Jena J.K."/>
        </authorList>
    </citation>
    <scope>NUCLEOTIDE SEQUENCE [LARGE SCALE GENOMIC DNA]</scope>
    <source>
        <strain evidence="2">CM1030</strain>
        <tissue evidence="2">Blood</tissue>
    </source>
</reference>
<gene>
    <name evidence="2" type="ORF">M9458_019356</name>
</gene>
<protein>
    <submittedName>
        <fullName evidence="2">Uncharacterized protein</fullName>
    </submittedName>
</protein>
<name>A0ABD0QBN0_CIRMR</name>
<dbReference type="AlphaFoldDB" id="A0ABD0QBN0"/>
<feature type="transmembrane region" description="Helical" evidence="1">
    <location>
        <begin position="12"/>
        <end position="33"/>
    </location>
</feature>
<accession>A0ABD0QBN0</accession>
<dbReference type="Proteomes" id="UP001529510">
    <property type="component" value="Unassembled WGS sequence"/>
</dbReference>
<keyword evidence="3" id="KW-1185">Reference proteome</keyword>
<keyword evidence="1" id="KW-1133">Transmembrane helix</keyword>
<comment type="caution">
    <text evidence="2">The sequence shown here is derived from an EMBL/GenBank/DDBJ whole genome shotgun (WGS) entry which is preliminary data.</text>
</comment>
<proteinExistence type="predicted"/>
<evidence type="ECO:0000256" key="1">
    <source>
        <dbReference type="SAM" id="Phobius"/>
    </source>
</evidence>
<evidence type="ECO:0000313" key="3">
    <source>
        <dbReference type="Proteomes" id="UP001529510"/>
    </source>
</evidence>
<keyword evidence="1" id="KW-0472">Membrane</keyword>
<evidence type="ECO:0000313" key="2">
    <source>
        <dbReference type="EMBL" id="KAL0183660.1"/>
    </source>
</evidence>
<dbReference type="EMBL" id="JAMKFB020000009">
    <property type="protein sequence ID" value="KAL0183660.1"/>
    <property type="molecule type" value="Genomic_DNA"/>
</dbReference>
<feature type="non-terminal residue" evidence="2">
    <location>
        <position position="1"/>
    </location>
</feature>
<feature type="non-terminal residue" evidence="2">
    <location>
        <position position="53"/>
    </location>
</feature>